<dbReference type="AlphaFoldDB" id="A0A916NHE0"/>
<keyword evidence="2 5" id="KW-0548">Nucleotidyltransferase</keyword>
<gene>
    <name evidence="5" type="primary">mdcG</name>
    <name evidence="5" type="ORF">PAESOLCIP111_01156</name>
</gene>
<keyword evidence="1 5" id="KW-0808">Transferase</keyword>
<evidence type="ECO:0000313" key="6">
    <source>
        <dbReference type="Proteomes" id="UP000693672"/>
    </source>
</evidence>
<dbReference type="NCBIfam" id="TIGR03135">
    <property type="entry name" value="malonate_mdcG"/>
    <property type="match status" value="1"/>
</dbReference>
<protein>
    <submittedName>
        <fullName evidence="5">Phosphoribosyl-dephospho-CoA transferase</fullName>
        <ecNumber evidence="5">2.7.7.66</ecNumber>
    </submittedName>
</protein>
<dbReference type="EMBL" id="CAJVAS010000003">
    <property type="protein sequence ID" value="CAG7609327.1"/>
    <property type="molecule type" value="Genomic_DNA"/>
</dbReference>
<dbReference type="InterPro" id="IPR048903">
    <property type="entry name" value="MdcG_N"/>
</dbReference>
<name>A0A916NHE0_9BACL</name>
<sequence length="201" mass="22314">MLRIQSSADLECERAVPEWVCEALKRAPWVVIRRSPVKDGRIPVGVRGAGRTQRFAAYLPIHCVKETVTPVQLAVQARWRAYAHGADSQAFAQLEVIADYYNRAGIRWGPTGSIGFELASGASTVHPRSDIDLAIYLPQRVERKTLTAWNTFNHQCSVKIDALLETPAGACSLSEFVRQEESTILLRTMNGPALVKCPWTP</sequence>
<dbReference type="RefSeq" id="WP_218090966.1">
    <property type="nucleotide sequence ID" value="NZ_CAJVAS010000003.1"/>
</dbReference>
<dbReference type="GO" id="GO:0016779">
    <property type="term" value="F:nucleotidyltransferase activity"/>
    <property type="evidence" value="ECO:0007669"/>
    <property type="project" value="UniProtKB-KW"/>
</dbReference>
<feature type="domain" description="Phosphoribosyl-dephospho-CoA transferase MdcG N-terminal" evidence="4">
    <location>
        <begin position="7"/>
        <end position="70"/>
    </location>
</feature>
<evidence type="ECO:0000259" key="3">
    <source>
        <dbReference type="Pfam" id="PF10620"/>
    </source>
</evidence>
<dbReference type="Pfam" id="PF20866">
    <property type="entry name" value="MdcG_N"/>
    <property type="match status" value="1"/>
</dbReference>
<keyword evidence="6" id="KW-1185">Reference proteome</keyword>
<dbReference type="EC" id="2.7.7.66" evidence="5"/>
<dbReference type="InterPro" id="IPR049180">
    <property type="entry name" value="MdcG_C"/>
</dbReference>
<evidence type="ECO:0000256" key="1">
    <source>
        <dbReference type="ARBA" id="ARBA00022679"/>
    </source>
</evidence>
<comment type="caution">
    <text evidence="5">The sequence shown here is derived from an EMBL/GenBank/DDBJ whole genome shotgun (WGS) entry which is preliminary data.</text>
</comment>
<dbReference type="NCBIfam" id="NF002332">
    <property type="entry name" value="PRK01293.1"/>
    <property type="match status" value="1"/>
</dbReference>
<evidence type="ECO:0000313" key="5">
    <source>
        <dbReference type="EMBL" id="CAG7609327.1"/>
    </source>
</evidence>
<proteinExistence type="predicted"/>
<evidence type="ECO:0000259" key="4">
    <source>
        <dbReference type="Pfam" id="PF20866"/>
    </source>
</evidence>
<feature type="domain" description="Phosphoribosyl-dephospho-CoA transferase MdcG C-terminal" evidence="3">
    <location>
        <begin position="83"/>
        <end position="196"/>
    </location>
</feature>
<dbReference type="Pfam" id="PF10620">
    <property type="entry name" value="MdcG"/>
    <property type="match status" value="1"/>
</dbReference>
<dbReference type="InterPro" id="IPR017557">
    <property type="entry name" value="Holo-ACP_synthase"/>
</dbReference>
<evidence type="ECO:0000256" key="2">
    <source>
        <dbReference type="ARBA" id="ARBA00022695"/>
    </source>
</evidence>
<accession>A0A916NHE0</accession>
<organism evidence="5 6">
    <name type="scientific">Paenibacillus solanacearum</name>
    <dbReference type="NCBI Taxonomy" id="2048548"/>
    <lineage>
        <taxon>Bacteria</taxon>
        <taxon>Bacillati</taxon>
        <taxon>Bacillota</taxon>
        <taxon>Bacilli</taxon>
        <taxon>Bacillales</taxon>
        <taxon>Paenibacillaceae</taxon>
        <taxon>Paenibacillus</taxon>
    </lineage>
</organism>
<dbReference type="Proteomes" id="UP000693672">
    <property type="component" value="Unassembled WGS sequence"/>
</dbReference>
<reference evidence="5" key="1">
    <citation type="submission" date="2021-06" db="EMBL/GenBank/DDBJ databases">
        <authorList>
            <person name="Criscuolo A."/>
        </authorList>
    </citation>
    <scope>NUCLEOTIDE SEQUENCE</scope>
    <source>
        <strain evidence="5">CIP111600</strain>
    </source>
</reference>